<accession>A0A314UCR9</accession>
<proteinExistence type="predicted"/>
<evidence type="ECO:0000313" key="2">
    <source>
        <dbReference type="Proteomes" id="UP000250321"/>
    </source>
</evidence>
<gene>
    <name evidence="1" type="ORF">Pyn_40508</name>
</gene>
<dbReference type="AlphaFoldDB" id="A0A314UCR9"/>
<evidence type="ECO:0000313" key="1">
    <source>
        <dbReference type="EMBL" id="PQM35080.1"/>
    </source>
</evidence>
<name>A0A314UCR9_PRUYE</name>
<organism evidence="1 2">
    <name type="scientific">Prunus yedoensis var. nudiflora</name>
    <dbReference type="NCBI Taxonomy" id="2094558"/>
    <lineage>
        <taxon>Eukaryota</taxon>
        <taxon>Viridiplantae</taxon>
        <taxon>Streptophyta</taxon>
        <taxon>Embryophyta</taxon>
        <taxon>Tracheophyta</taxon>
        <taxon>Spermatophyta</taxon>
        <taxon>Magnoliopsida</taxon>
        <taxon>eudicotyledons</taxon>
        <taxon>Gunneridae</taxon>
        <taxon>Pentapetalae</taxon>
        <taxon>rosids</taxon>
        <taxon>fabids</taxon>
        <taxon>Rosales</taxon>
        <taxon>Rosaceae</taxon>
        <taxon>Amygdaloideae</taxon>
        <taxon>Amygdaleae</taxon>
        <taxon>Prunus</taxon>
    </lineage>
</organism>
<sequence>MEFWPSWSLAERPLRFEELERPGFVGMPPGQVLENAAGLGIDLCGRTFIAQGNAPSFSRMDAAGASCLISKDWARVF</sequence>
<reference evidence="1 2" key="1">
    <citation type="submission" date="2018-02" db="EMBL/GenBank/DDBJ databases">
        <title>Draft genome of wild Prunus yedoensis var. nudiflora.</title>
        <authorList>
            <person name="Baek S."/>
            <person name="Kim J.-H."/>
            <person name="Choi K."/>
            <person name="Kim G.-B."/>
            <person name="Cho A."/>
            <person name="Jang H."/>
            <person name="Shin C.-H."/>
            <person name="Yu H.-J."/>
            <person name="Mun J.-H."/>
        </authorList>
    </citation>
    <scope>NUCLEOTIDE SEQUENCE [LARGE SCALE GENOMIC DNA]</scope>
    <source>
        <strain evidence="2">cv. Jeju island</strain>
        <tissue evidence="1">Leaf</tissue>
    </source>
</reference>
<protein>
    <submittedName>
        <fullName evidence="1">Uncharacterized protein</fullName>
    </submittedName>
</protein>
<dbReference type="EMBL" id="PJQY01003720">
    <property type="protein sequence ID" value="PQM35080.1"/>
    <property type="molecule type" value="Genomic_DNA"/>
</dbReference>
<dbReference type="Proteomes" id="UP000250321">
    <property type="component" value="Unassembled WGS sequence"/>
</dbReference>
<comment type="caution">
    <text evidence="1">The sequence shown here is derived from an EMBL/GenBank/DDBJ whole genome shotgun (WGS) entry which is preliminary data.</text>
</comment>
<keyword evidence="2" id="KW-1185">Reference proteome</keyword>